<reference evidence="2" key="1">
    <citation type="submission" date="2021-03" db="EMBL/GenBank/DDBJ databases">
        <title>Molecular epidemiology and mechanisms of colistin and carbapenem resistance in Enterobacteriaceae from clinical isolates, the environment and porcine samples in Pretoria, South Africa.</title>
        <authorList>
            <person name="Bogoshi D."/>
            <person name="Mbelle N.M."/>
            <person name="Naidoo V."/>
            <person name="Osei Sekyere J."/>
        </authorList>
    </citation>
    <scope>NUCLEOTIDE SEQUENCE</scope>
    <source>
        <strain evidence="2">C080</strain>
    </source>
</reference>
<protein>
    <submittedName>
        <fullName evidence="2">Uncharacterized protein</fullName>
    </submittedName>
</protein>
<evidence type="ECO:0000256" key="1">
    <source>
        <dbReference type="SAM" id="MobiDB-lite"/>
    </source>
</evidence>
<dbReference type="AlphaFoldDB" id="A0A939NNZ9"/>
<accession>A0A939NNZ9</accession>
<sequence length="62" mass="6424">MPYLTAGENVAIPALWRVPPCRPQSAASGQRICWLGSVAQRGGHRPAQLSGGNSSGSVLPVL</sequence>
<organism evidence="2">
    <name type="scientific">Serratia marcescens</name>
    <dbReference type="NCBI Taxonomy" id="615"/>
    <lineage>
        <taxon>Bacteria</taxon>
        <taxon>Pseudomonadati</taxon>
        <taxon>Pseudomonadota</taxon>
        <taxon>Gammaproteobacteria</taxon>
        <taxon>Enterobacterales</taxon>
        <taxon>Yersiniaceae</taxon>
        <taxon>Serratia</taxon>
    </lineage>
</organism>
<comment type="caution">
    <text evidence="2">The sequence shown here is derived from an EMBL/GenBank/DDBJ whole genome shotgun (WGS) entry which is preliminary data.</text>
</comment>
<feature type="region of interest" description="Disordered" evidence="1">
    <location>
        <begin position="42"/>
        <end position="62"/>
    </location>
</feature>
<evidence type="ECO:0000313" key="2">
    <source>
        <dbReference type="EMBL" id="MBO2006810.1"/>
    </source>
</evidence>
<feature type="compositionally biased region" description="Polar residues" evidence="1">
    <location>
        <begin position="50"/>
        <end position="62"/>
    </location>
</feature>
<name>A0A939NNZ9_SERMA</name>
<gene>
    <name evidence="2" type="ORF">J4732_09225</name>
</gene>
<proteinExistence type="predicted"/>
<dbReference type="EMBL" id="JAGETR010000051">
    <property type="protein sequence ID" value="MBO2006810.1"/>
    <property type="molecule type" value="Genomic_DNA"/>
</dbReference>